<dbReference type="InterPro" id="IPR002126">
    <property type="entry name" value="Cadherin-like_dom"/>
</dbReference>
<dbReference type="InterPro" id="IPR015919">
    <property type="entry name" value="Cadherin-like_sf"/>
</dbReference>
<dbReference type="GO" id="GO:0005886">
    <property type="term" value="C:plasma membrane"/>
    <property type="evidence" value="ECO:0007669"/>
    <property type="project" value="UniProtKB-SubCell"/>
</dbReference>
<dbReference type="SUPFAM" id="SSF49313">
    <property type="entry name" value="Cadherin-like"/>
    <property type="match status" value="3"/>
</dbReference>
<evidence type="ECO:0000256" key="2">
    <source>
        <dbReference type="ARBA" id="ARBA00022989"/>
    </source>
</evidence>
<reference evidence="5" key="1">
    <citation type="submission" date="2012-11" db="EMBL/GenBank/DDBJ databases">
        <authorList>
            <person name="Lucero-Rivera Y.E."/>
            <person name="Tovar-Ramirez D."/>
        </authorList>
    </citation>
    <scope>NUCLEOTIDE SEQUENCE [LARGE SCALE GENOMIC DNA]</scope>
    <source>
        <strain evidence="5">Araruama</strain>
    </source>
</reference>
<dbReference type="Gene3D" id="2.60.40.10">
    <property type="entry name" value="Immunoglobulins"/>
    <property type="match status" value="2"/>
</dbReference>
<dbReference type="AlphaFoldDB" id="A0A1V1NXR4"/>
<dbReference type="SUPFAM" id="SSF49265">
    <property type="entry name" value="Fibronectin type III"/>
    <property type="match status" value="1"/>
</dbReference>
<dbReference type="SMART" id="SM00112">
    <property type="entry name" value="CA"/>
    <property type="match status" value="1"/>
</dbReference>
<keyword evidence="2" id="KW-0472">Membrane</keyword>
<dbReference type="EMBL" id="ATBP01001449">
    <property type="protein sequence ID" value="ETR67306.1"/>
    <property type="molecule type" value="Genomic_DNA"/>
</dbReference>
<dbReference type="InterPro" id="IPR036116">
    <property type="entry name" value="FN3_sf"/>
</dbReference>
<name>A0A1V1NXR4_9BACT</name>
<dbReference type="PANTHER" id="PTHR24026">
    <property type="entry name" value="FAT ATYPICAL CADHERIN-RELATED"/>
    <property type="match status" value="1"/>
</dbReference>
<keyword evidence="2" id="KW-1133">Transmembrane helix</keyword>
<dbReference type="Proteomes" id="UP000189670">
    <property type="component" value="Unassembled WGS sequence"/>
</dbReference>
<keyword evidence="1" id="KW-0812">Transmembrane</keyword>
<dbReference type="GO" id="GO:0005509">
    <property type="term" value="F:calcium ion binding"/>
    <property type="evidence" value="ECO:0007669"/>
    <property type="project" value="InterPro"/>
</dbReference>
<dbReference type="Pfam" id="PF17963">
    <property type="entry name" value="Big_9"/>
    <property type="match status" value="1"/>
</dbReference>
<accession>A0A1V1NXR4</accession>
<dbReference type="Gene3D" id="2.60.40.2810">
    <property type="match status" value="1"/>
</dbReference>
<comment type="caution">
    <text evidence="4">The sequence shown here is derived from an EMBL/GenBank/DDBJ whole genome shotgun (WGS) entry which is preliminary data.</text>
</comment>
<feature type="domain" description="Cadherin" evidence="3">
    <location>
        <begin position="348"/>
        <end position="445"/>
    </location>
</feature>
<dbReference type="InterPro" id="IPR013783">
    <property type="entry name" value="Ig-like_fold"/>
</dbReference>
<dbReference type="Pfam" id="PF00028">
    <property type="entry name" value="Cadherin"/>
    <property type="match status" value="1"/>
</dbReference>
<sequence>MMNDFPRFYITSASSYTDTQIYGRRTYIYRVCAMNASGMSGFSNEITVTIQNRAPKIISTPSLQIEQDTLYTYTILTENIDNDVLSFSALKKPADMIIHPTKGKVLWKPMNSDVGSHDISLKVSDGDLNTIQHFTLDVLNVNDAPEASHLTFTCYEDLVLHTILSGKDIDNDTLSYQLIEMPVHGEITINGNKLTYTPVLNFFGNEHLIYQITDGQLYSEIADLTLEVLSVDDPPHLLNAIEDVTGEEDNNLECIYLSQLFTDIDNNDDDIYLQIQSISNPELLTASIEDKTISDYHFKMLCISLKENQHGKSSITLLGTSSGKSITHAFDIFIAAVNDPPVVQNGSFSIPENTANGHISYTVNTIDIDIDIDNDSLTYQIVAGNVHNVFSVTTDSGQIIVNNNSKLNFEILPHFDIQIAVSDAQYTKFAIISVSVEDINESPVATDQCFSVNENSGKQSLVGRFEASDEDISSVLSYTITEGNINNVFGIDSEGEIFVNQSDELDCEKFSHIR</sequence>
<evidence type="ECO:0000313" key="4">
    <source>
        <dbReference type="EMBL" id="ETR67306.1"/>
    </source>
</evidence>
<dbReference type="PROSITE" id="PS50268">
    <property type="entry name" value="CADHERIN_2"/>
    <property type="match status" value="1"/>
</dbReference>
<dbReference type="NCBIfam" id="NF012211">
    <property type="entry name" value="tand_rpt_95"/>
    <property type="match status" value="1"/>
</dbReference>
<proteinExistence type="predicted"/>
<dbReference type="CDD" id="cd11304">
    <property type="entry name" value="Cadherin_repeat"/>
    <property type="match status" value="2"/>
</dbReference>
<organism evidence="4 5">
    <name type="scientific">Candidatus Magnetoglobus multicellularis str. Araruama</name>
    <dbReference type="NCBI Taxonomy" id="890399"/>
    <lineage>
        <taxon>Bacteria</taxon>
        <taxon>Pseudomonadati</taxon>
        <taxon>Thermodesulfobacteriota</taxon>
        <taxon>Desulfobacteria</taxon>
        <taxon>Desulfobacterales</taxon>
        <taxon>Desulfobacteraceae</taxon>
        <taxon>Candidatus Magnetoglobus</taxon>
    </lineage>
</organism>
<dbReference type="Gene3D" id="2.60.40.60">
    <property type="entry name" value="Cadherins"/>
    <property type="match status" value="2"/>
</dbReference>
<evidence type="ECO:0000259" key="3">
    <source>
        <dbReference type="PROSITE" id="PS50268"/>
    </source>
</evidence>
<dbReference type="GO" id="GO:0007156">
    <property type="term" value="P:homophilic cell adhesion via plasma membrane adhesion molecules"/>
    <property type="evidence" value="ECO:0007669"/>
    <property type="project" value="InterPro"/>
</dbReference>
<evidence type="ECO:0000313" key="5">
    <source>
        <dbReference type="Proteomes" id="UP000189670"/>
    </source>
</evidence>
<gene>
    <name evidence="4" type="ORF">OMM_05204</name>
</gene>
<dbReference type="PANTHER" id="PTHR24026:SF126">
    <property type="entry name" value="PROTOCADHERIN FAT 4"/>
    <property type="match status" value="1"/>
</dbReference>
<protein>
    <recommendedName>
        <fullName evidence="3">Cadherin domain-containing protein</fullName>
    </recommendedName>
</protein>
<evidence type="ECO:0000256" key="1">
    <source>
        <dbReference type="ARBA" id="ARBA00022692"/>
    </source>
</evidence>